<keyword evidence="2" id="KW-1185">Reference proteome</keyword>
<proteinExistence type="predicted"/>
<gene>
    <name evidence="1" type="ORF">BpHYR1_052984</name>
</gene>
<protein>
    <submittedName>
        <fullName evidence="1">Uncharacterized protein</fullName>
    </submittedName>
</protein>
<comment type="caution">
    <text evidence="1">The sequence shown here is derived from an EMBL/GenBank/DDBJ whole genome shotgun (WGS) entry which is preliminary data.</text>
</comment>
<organism evidence="1 2">
    <name type="scientific">Brachionus plicatilis</name>
    <name type="common">Marine rotifer</name>
    <name type="synonym">Brachionus muelleri</name>
    <dbReference type="NCBI Taxonomy" id="10195"/>
    <lineage>
        <taxon>Eukaryota</taxon>
        <taxon>Metazoa</taxon>
        <taxon>Spiralia</taxon>
        <taxon>Gnathifera</taxon>
        <taxon>Rotifera</taxon>
        <taxon>Eurotatoria</taxon>
        <taxon>Monogononta</taxon>
        <taxon>Pseudotrocha</taxon>
        <taxon>Ploima</taxon>
        <taxon>Brachionidae</taxon>
        <taxon>Brachionus</taxon>
    </lineage>
</organism>
<accession>A0A3M7PMY8</accession>
<dbReference type="AlphaFoldDB" id="A0A3M7PMY8"/>
<reference evidence="1 2" key="1">
    <citation type="journal article" date="2018" name="Sci. Rep.">
        <title>Genomic signatures of local adaptation to the degree of environmental predictability in rotifers.</title>
        <authorList>
            <person name="Franch-Gras L."/>
            <person name="Hahn C."/>
            <person name="Garcia-Roger E.M."/>
            <person name="Carmona M.J."/>
            <person name="Serra M."/>
            <person name="Gomez A."/>
        </authorList>
    </citation>
    <scope>NUCLEOTIDE SEQUENCE [LARGE SCALE GENOMIC DNA]</scope>
    <source>
        <strain evidence="1">HYR1</strain>
    </source>
</reference>
<sequence length="77" mass="9347">MNKIVDTRMILKLDKNSSFLIKNKVRLKNIDKNYEQIIFYSNINQRSDIFSLFYNTRFRITSYMSNLNNIFICKIKI</sequence>
<name>A0A3M7PMY8_BRAPC</name>
<evidence type="ECO:0000313" key="1">
    <source>
        <dbReference type="EMBL" id="RNA00334.1"/>
    </source>
</evidence>
<evidence type="ECO:0000313" key="2">
    <source>
        <dbReference type="Proteomes" id="UP000276133"/>
    </source>
</evidence>
<dbReference type="Proteomes" id="UP000276133">
    <property type="component" value="Unassembled WGS sequence"/>
</dbReference>
<dbReference type="EMBL" id="REGN01009812">
    <property type="protein sequence ID" value="RNA00334.1"/>
    <property type="molecule type" value="Genomic_DNA"/>
</dbReference>